<dbReference type="PANTHER" id="PTHR45642">
    <property type="entry name" value="GDSL ESTERASE/LIPASE EXL3"/>
    <property type="match status" value="1"/>
</dbReference>
<dbReference type="PROSITE" id="PS00562">
    <property type="entry name" value="CBM1_1"/>
    <property type="match status" value="1"/>
</dbReference>
<feature type="domain" description="CBM1" evidence="4">
    <location>
        <begin position="19"/>
        <end position="55"/>
    </location>
</feature>
<dbReference type="InterPro" id="IPR001087">
    <property type="entry name" value="GDSL"/>
</dbReference>
<dbReference type="GO" id="GO:0016788">
    <property type="term" value="F:hydrolase activity, acting on ester bonds"/>
    <property type="evidence" value="ECO:0007669"/>
    <property type="project" value="InterPro"/>
</dbReference>
<dbReference type="GO" id="GO:0030248">
    <property type="term" value="F:cellulose binding"/>
    <property type="evidence" value="ECO:0007669"/>
    <property type="project" value="InterPro"/>
</dbReference>
<dbReference type="EMBL" id="JARKIF010000004">
    <property type="protein sequence ID" value="KAJ7641128.1"/>
    <property type="molecule type" value="Genomic_DNA"/>
</dbReference>
<dbReference type="PANTHER" id="PTHR45642:SF139">
    <property type="entry name" value="SGNH HYDROLASE-TYPE ESTERASE DOMAIN-CONTAINING PROTEIN"/>
    <property type="match status" value="1"/>
</dbReference>
<feature type="compositionally biased region" description="Low complexity" evidence="2">
    <location>
        <begin position="65"/>
        <end position="87"/>
    </location>
</feature>
<name>A0AAD7C6Y3_9AGAR</name>
<dbReference type="InterPro" id="IPR036514">
    <property type="entry name" value="SGNH_hydro_sf"/>
</dbReference>
<evidence type="ECO:0000259" key="4">
    <source>
        <dbReference type="PROSITE" id="PS51164"/>
    </source>
</evidence>
<keyword evidence="1 3" id="KW-0732">Signal</keyword>
<dbReference type="Pfam" id="PF00734">
    <property type="entry name" value="CBM_1"/>
    <property type="match status" value="1"/>
</dbReference>
<protein>
    <recommendedName>
        <fullName evidence="4">CBM1 domain-containing protein</fullName>
    </recommendedName>
</protein>
<dbReference type="AlphaFoldDB" id="A0AAD7C6Y3"/>
<evidence type="ECO:0000256" key="3">
    <source>
        <dbReference type="SAM" id="SignalP"/>
    </source>
</evidence>
<dbReference type="CDD" id="cd01846">
    <property type="entry name" value="fatty_acyltransferase_like"/>
    <property type="match status" value="1"/>
</dbReference>
<organism evidence="5 6">
    <name type="scientific">Roridomyces roridus</name>
    <dbReference type="NCBI Taxonomy" id="1738132"/>
    <lineage>
        <taxon>Eukaryota</taxon>
        <taxon>Fungi</taxon>
        <taxon>Dikarya</taxon>
        <taxon>Basidiomycota</taxon>
        <taxon>Agaricomycotina</taxon>
        <taxon>Agaricomycetes</taxon>
        <taxon>Agaricomycetidae</taxon>
        <taxon>Agaricales</taxon>
        <taxon>Marasmiineae</taxon>
        <taxon>Mycenaceae</taxon>
        <taxon>Roridomyces</taxon>
    </lineage>
</organism>
<comment type="caution">
    <text evidence="5">The sequence shown here is derived from an EMBL/GenBank/DDBJ whole genome shotgun (WGS) entry which is preliminary data.</text>
</comment>
<feature type="region of interest" description="Disordered" evidence="2">
    <location>
        <begin position="60"/>
        <end position="87"/>
    </location>
</feature>
<feature type="chain" id="PRO_5042280047" description="CBM1 domain-containing protein" evidence="3">
    <location>
        <begin position="20"/>
        <end position="362"/>
    </location>
</feature>
<dbReference type="PROSITE" id="PS51164">
    <property type="entry name" value="CBM1_2"/>
    <property type="match status" value="1"/>
</dbReference>
<dbReference type="SUPFAM" id="SSF52266">
    <property type="entry name" value="SGNH hydrolase"/>
    <property type="match status" value="1"/>
</dbReference>
<accession>A0AAD7C6Y3</accession>
<dbReference type="SMART" id="SM00236">
    <property type="entry name" value="fCBD"/>
    <property type="match status" value="1"/>
</dbReference>
<dbReference type="Gene3D" id="3.40.50.1110">
    <property type="entry name" value="SGNH hydrolase"/>
    <property type="match status" value="1"/>
</dbReference>
<feature type="signal peptide" evidence="3">
    <location>
        <begin position="1"/>
        <end position="19"/>
    </location>
</feature>
<keyword evidence="6" id="KW-1185">Reference proteome</keyword>
<dbReference type="Proteomes" id="UP001221142">
    <property type="component" value="Unassembled WGS sequence"/>
</dbReference>
<reference evidence="5" key="1">
    <citation type="submission" date="2023-03" db="EMBL/GenBank/DDBJ databases">
        <title>Massive genome expansion in bonnet fungi (Mycena s.s.) driven by repeated elements and novel gene families across ecological guilds.</title>
        <authorList>
            <consortium name="Lawrence Berkeley National Laboratory"/>
            <person name="Harder C.B."/>
            <person name="Miyauchi S."/>
            <person name="Viragh M."/>
            <person name="Kuo A."/>
            <person name="Thoen E."/>
            <person name="Andreopoulos B."/>
            <person name="Lu D."/>
            <person name="Skrede I."/>
            <person name="Drula E."/>
            <person name="Henrissat B."/>
            <person name="Morin E."/>
            <person name="Kohler A."/>
            <person name="Barry K."/>
            <person name="LaButti K."/>
            <person name="Morin E."/>
            <person name="Salamov A."/>
            <person name="Lipzen A."/>
            <person name="Mereny Z."/>
            <person name="Hegedus B."/>
            <person name="Baldrian P."/>
            <person name="Stursova M."/>
            <person name="Weitz H."/>
            <person name="Taylor A."/>
            <person name="Grigoriev I.V."/>
            <person name="Nagy L.G."/>
            <person name="Martin F."/>
            <person name="Kauserud H."/>
        </authorList>
    </citation>
    <scope>NUCLEOTIDE SEQUENCE</scope>
    <source>
        <strain evidence="5">9284</strain>
    </source>
</reference>
<proteinExistence type="predicted"/>
<dbReference type="SUPFAM" id="SSF57180">
    <property type="entry name" value="Cellulose-binding domain"/>
    <property type="match status" value="1"/>
</dbReference>
<evidence type="ECO:0000313" key="6">
    <source>
        <dbReference type="Proteomes" id="UP001221142"/>
    </source>
</evidence>
<evidence type="ECO:0000256" key="1">
    <source>
        <dbReference type="ARBA" id="ARBA00022729"/>
    </source>
</evidence>
<evidence type="ECO:0000313" key="5">
    <source>
        <dbReference type="EMBL" id="KAJ7641128.1"/>
    </source>
</evidence>
<gene>
    <name evidence="5" type="ORF">FB45DRAFT_899494</name>
</gene>
<dbReference type="Pfam" id="PF00657">
    <property type="entry name" value="Lipase_GDSL"/>
    <property type="match status" value="1"/>
</dbReference>
<dbReference type="InterPro" id="IPR000254">
    <property type="entry name" value="CBD"/>
</dbReference>
<evidence type="ECO:0000256" key="2">
    <source>
        <dbReference type="SAM" id="MobiDB-lite"/>
    </source>
</evidence>
<sequence length="362" mass="38038">MISLLSVAIVLAALPAAFAQVPIYGQCGGTGFSGQTTCVAGSVCLVQNPFYSQCVPGSATPPPSSTFTTPPVTSTASKTTSTGPASTPTSAVTYWFPFGDSYTTTGFLTNETLPSVGNPLGNPPFPGFTGGGGENYVGYDTVTYNASTILTYNYAYGGATINSSLVAPYLPTVLSLIDQVNEFLAGAGTKPSSAPWTSQNSLFSVWIGINDIGNSYYVSQNQSAFADLLLSEYFAQVQELYTAGARNFLFINVPPMDRSPLMIAEGTSATSLEAGIITSFNTKLAAKTAAFKASNSGVKTWTWDAWTEFSTILNSPTTYGFVDAVSFGNTGDFWGNNYHPGPAAHQIFASKIAALLANTPWF</sequence>
<dbReference type="InterPro" id="IPR035971">
    <property type="entry name" value="CBD_sf"/>
</dbReference>
<dbReference type="GO" id="GO:0005576">
    <property type="term" value="C:extracellular region"/>
    <property type="evidence" value="ECO:0007669"/>
    <property type="project" value="InterPro"/>
</dbReference>
<dbReference type="InterPro" id="IPR050592">
    <property type="entry name" value="GDSL_lipolytic_enzyme"/>
</dbReference>
<dbReference type="GO" id="GO:0005975">
    <property type="term" value="P:carbohydrate metabolic process"/>
    <property type="evidence" value="ECO:0007669"/>
    <property type="project" value="InterPro"/>
</dbReference>